<dbReference type="Pfam" id="PF19877">
    <property type="entry name" value="DUF6350"/>
    <property type="match status" value="1"/>
</dbReference>
<evidence type="ECO:0000313" key="4">
    <source>
        <dbReference type="Proteomes" id="UP000224915"/>
    </source>
</evidence>
<feature type="transmembrane region" description="Helical" evidence="2">
    <location>
        <begin position="343"/>
        <end position="367"/>
    </location>
</feature>
<evidence type="ECO:0000313" key="3">
    <source>
        <dbReference type="EMBL" id="PFG19030.1"/>
    </source>
</evidence>
<feature type="transmembrane region" description="Helical" evidence="2">
    <location>
        <begin position="418"/>
        <end position="439"/>
    </location>
</feature>
<dbReference type="AlphaFoldDB" id="A0A2A9CZK7"/>
<feature type="transmembrane region" description="Helical" evidence="2">
    <location>
        <begin position="177"/>
        <end position="197"/>
    </location>
</feature>
<feature type="transmembrane region" description="Helical" evidence="2">
    <location>
        <begin position="319"/>
        <end position="337"/>
    </location>
</feature>
<name>A0A2A9CZK7_9MICO</name>
<keyword evidence="2" id="KW-0812">Transmembrane</keyword>
<keyword evidence="4" id="KW-1185">Reference proteome</keyword>
<protein>
    <submittedName>
        <fullName evidence="3">Uncharacterized protein</fullName>
    </submittedName>
</protein>
<evidence type="ECO:0000256" key="2">
    <source>
        <dbReference type="SAM" id="Phobius"/>
    </source>
</evidence>
<feature type="transmembrane region" description="Helical" evidence="2">
    <location>
        <begin position="149"/>
        <end position="170"/>
    </location>
</feature>
<keyword evidence="2" id="KW-1133">Transmembrane helix</keyword>
<feature type="transmembrane region" description="Helical" evidence="2">
    <location>
        <begin position="95"/>
        <end position="115"/>
    </location>
</feature>
<dbReference type="InterPro" id="IPR045931">
    <property type="entry name" value="DUF6350"/>
</dbReference>
<feature type="compositionally biased region" description="Low complexity" evidence="1">
    <location>
        <begin position="1"/>
        <end position="26"/>
    </location>
</feature>
<feature type="transmembrane region" description="Helical" evidence="2">
    <location>
        <begin position="284"/>
        <end position="307"/>
    </location>
</feature>
<sequence>MQRPSARPSPGSAQASAPGAQAPSDSSPRERATPRRQVSRAVATLEREPQPLDLPGGSSEHRATRRFGLIEPGAAEPSGTLREVWRAVRAGLETVLLSWLIAVVPVVATYVATVASPVLGESSWADATAQGTRAWLLGWGEPFPVSDSAPVTLVPLVLPLIAFALIGGALRRAELLHAWAAAITGGVMALGLVVGYLSVGASPTVRGTLIALALLGLGVARAWFALPWVSMPGPVTVHRGLRAASRTLIALVALGVAAVLYAILRDLAATVEIHQALRADVLSGSLLVLAELALLPTFGVWAAAFFLTPGFHIGLAQASPLEVVVGPLPVLPIFAAFPNEQDAHGLIVAAVPLLVVAALLVPALCAAHTWLDRAITGGTALAGFVLGMTGLAWLSGGWSEGASVGPLSDVGTAASEVALAALVVGVLGAGLALAVSLGLQRWGVPERAREVLDRHLGADSAARGVLRAVRHPLRSLRDARR</sequence>
<organism evidence="3 4">
    <name type="scientific">Serinibacter salmoneus</name>
    <dbReference type="NCBI Taxonomy" id="556530"/>
    <lineage>
        <taxon>Bacteria</taxon>
        <taxon>Bacillati</taxon>
        <taxon>Actinomycetota</taxon>
        <taxon>Actinomycetes</taxon>
        <taxon>Micrococcales</taxon>
        <taxon>Beutenbergiaceae</taxon>
        <taxon>Serinibacter</taxon>
    </lineage>
</organism>
<dbReference type="Proteomes" id="UP000224915">
    <property type="component" value="Unassembled WGS sequence"/>
</dbReference>
<feature type="transmembrane region" description="Helical" evidence="2">
    <location>
        <begin position="209"/>
        <end position="231"/>
    </location>
</feature>
<keyword evidence="2" id="KW-0472">Membrane</keyword>
<feature type="transmembrane region" description="Helical" evidence="2">
    <location>
        <begin position="379"/>
        <end position="398"/>
    </location>
</feature>
<comment type="caution">
    <text evidence="3">The sequence shown here is derived from an EMBL/GenBank/DDBJ whole genome shotgun (WGS) entry which is preliminary data.</text>
</comment>
<reference evidence="3 4" key="1">
    <citation type="submission" date="2017-10" db="EMBL/GenBank/DDBJ databases">
        <title>Sequencing the genomes of 1000 actinobacteria strains.</title>
        <authorList>
            <person name="Klenk H.-P."/>
        </authorList>
    </citation>
    <scope>NUCLEOTIDE SEQUENCE [LARGE SCALE GENOMIC DNA]</scope>
    <source>
        <strain evidence="3 4">DSM 21801</strain>
    </source>
</reference>
<proteinExistence type="predicted"/>
<accession>A0A2A9CZK7</accession>
<gene>
    <name evidence="3" type="ORF">ATL40_0584</name>
</gene>
<evidence type="ECO:0000256" key="1">
    <source>
        <dbReference type="SAM" id="MobiDB-lite"/>
    </source>
</evidence>
<dbReference type="EMBL" id="PDJD01000001">
    <property type="protein sequence ID" value="PFG19030.1"/>
    <property type="molecule type" value="Genomic_DNA"/>
</dbReference>
<feature type="region of interest" description="Disordered" evidence="1">
    <location>
        <begin position="1"/>
        <end position="62"/>
    </location>
</feature>
<feature type="transmembrane region" description="Helical" evidence="2">
    <location>
        <begin position="243"/>
        <end position="264"/>
    </location>
</feature>